<dbReference type="EMBL" id="CP142733">
    <property type="protein sequence ID" value="WUR04334.1"/>
    <property type="molecule type" value="Genomic_DNA"/>
</dbReference>
<evidence type="ECO:0000313" key="2">
    <source>
        <dbReference type="EMBL" id="WUR04334.1"/>
    </source>
</evidence>
<sequence length="88" mass="10566">MHYKKPILDNLFILNQFINLKDDLEIINSYLQSKIVFEQKEKNFDDYECMLSITNDNEINCPIATDNFTEKKIFVRENNARNKHNHKT</sequence>
<gene>
    <name evidence="1" type="ORF">VNE69_08087</name>
    <name evidence="2" type="ORF">VNE69_08091</name>
</gene>
<dbReference type="RefSeq" id="XP_065330475.1">
    <property type="nucleotide sequence ID" value="XM_065474403.1"/>
</dbReference>
<dbReference type="EMBL" id="CP142733">
    <property type="protein sequence ID" value="WUR04330.1"/>
    <property type="molecule type" value="Genomic_DNA"/>
</dbReference>
<dbReference type="Proteomes" id="UP001334084">
    <property type="component" value="Chromosome 8"/>
</dbReference>
<dbReference type="AlphaFoldDB" id="A0AAX4JEA0"/>
<dbReference type="GeneID" id="90542163"/>
<reference evidence="2" key="1">
    <citation type="journal article" date="2024" name="BMC Genomics">
        <title>Functional annotation of a divergent genome using sequence and structure-based similarity.</title>
        <authorList>
            <person name="Svedberg D."/>
            <person name="Winiger R.R."/>
            <person name="Berg A."/>
            <person name="Sharma H."/>
            <person name="Tellgren-Roth C."/>
            <person name="Debrunner-Vossbrinck B.A."/>
            <person name="Vossbrinck C.R."/>
            <person name="Barandun J."/>
        </authorList>
    </citation>
    <scope>NUCLEOTIDE SEQUENCE</scope>
    <source>
        <strain evidence="2">Illinois isolate</strain>
    </source>
</reference>
<dbReference type="KEGG" id="vnx:VNE69_08087"/>
<accession>A0AAX4JEA0</accession>
<organism evidence="2 3">
    <name type="scientific">Vairimorpha necatrix</name>
    <dbReference type="NCBI Taxonomy" id="6039"/>
    <lineage>
        <taxon>Eukaryota</taxon>
        <taxon>Fungi</taxon>
        <taxon>Fungi incertae sedis</taxon>
        <taxon>Microsporidia</taxon>
        <taxon>Nosematidae</taxon>
        <taxon>Vairimorpha</taxon>
    </lineage>
</organism>
<name>A0AAX4JEA0_9MICR</name>
<keyword evidence="3" id="KW-1185">Reference proteome</keyword>
<evidence type="ECO:0000313" key="1">
    <source>
        <dbReference type="EMBL" id="WUR04330.1"/>
    </source>
</evidence>
<evidence type="ECO:0000313" key="3">
    <source>
        <dbReference type="Proteomes" id="UP001334084"/>
    </source>
</evidence>
<proteinExistence type="predicted"/>
<protein>
    <submittedName>
        <fullName evidence="2">SP-containing membrane protein</fullName>
    </submittedName>
</protein>